<accession>A0A382EJE7</accession>
<reference evidence="2" key="1">
    <citation type="submission" date="2018-05" db="EMBL/GenBank/DDBJ databases">
        <authorList>
            <person name="Lanie J.A."/>
            <person name="Ng W.-L."/>
            <person name="Kazmierczak K.M."/>
            <person name="Andrzejewski T.M."/>
            <person name="Davidsen T.M."/>
            <person name="Wayne K.J."/>
            <person name="Tettelin H."/>
            <person name="Glass J.I."/>
            <person name="Rusch D."/>
            <person name="Podicherti R."/>
            <person name="Tsui H.-C.T."/>
            <person name="Winkler M.E."/>
        </authorList>
    </citation>
    <scope>NUCLEOTIDE SEQUENCE</scope>
</reference>
<gene>
    <name evidence="2" type="ORF">METZ01_LOCUS203296</name>
</gene>
<feature type="transmembrane region" description="Helical" evidence="1">
    <location>
        <begin position="21"/>
        <end position="45"/>
    </location>
</feature>
<keyword evidence="1" id="KW-0812">Transmembrane</keyword>
<evidence type="ECO:0000256" key="1">
    <source>
        <dbReference type="SAM" id="Phobius"/>
    </source>
</evidence>
<protein>
    <recommendedName>
        <fullName evidence="3">Type II secretion system protein J</fullName>
    </recommendedName>
</protein>
<organism evidence="2">
    <name type="scientific">marine metagenome</name>
    <dbReference type="NCBI Taxonomy" id="408172"/>
    <lineage>
        <taxon>unclassified sequences</taxon>
        <taxon>metagenomes</taxon>
        <taxon>ecological metagenomes</taxon>
    </lineage>
</organism>
<dbReference type="InterPro" id="IPR012902">
    <property type="entry name" value="N_methyl_site"/>
</dbReference>
<feature type="non-terminal residue" evidence="2">
    <location>
        <position position="1"/>
    </location>
</feature>
<dbReference type="AlphaFoldDB" id="A0A382EJE7"/>
<keyword evidence="1" id="KW-1133">Transmembrane helix</keyword>
<dbReference type="NCBIfam" id="TIGR02532">
    <property type="entry name" value="IV_pilin_GFxxxE"/>
    <property type="match status" value="1"/>
</dbReference>
<name>A0A382EJE7_9ZZZZ</name>
<proteinExistence type="predicted"/>
<sequence>VIVENHKFLNSILKRKADQTGFTLIEVLVSMTILALGILGLITVVNSIMYHQSKSREVTQATLLIKNKIEEIKRISTNEPSGGKYGFNYLVTDYLVAQSMNQVNNKKYSLSEVLDNGKELPQMTRTLTLQTYPQESNRSFSDPDQINLLEVIVRMEWVDKRGNTKSMEMGSLIHKRHFIE</sequence>
<keyword evidence="1" id="KW-0472">Membrane</keyword>
<evidence type="ECO:0000313" key="2">
    <source>
        <dbReference type="EMBL" id="SVB50442.1"/>
    </source>
</evidence>
<evidence type="ECO:0008006" key="3">
    <source>
        <dbReference type="Google" id="ProtNLM"/>
    </source>
</evidence>
<dbReference type="PROSITE" id="PS00409">
    <property type="entry name" value="PROKAR_NTER_METHYL"/>
    <property type="match status" value="1"/>
</dbReference>
<dbReference type="EMBL" id="UINC01044674">
    <property type="protein sequence ID" value="SVB50442.1"/>
    <property type="molecule type" value="Genomic_DNA"/>
</dbReference>
<dbReference type="Pfam" id="PF07963">
    <property type="entry name" value="N_methyl"/>
    <property type="match status" value="1"/>
</dbReference>